<evidence type="ECO:0000256" key="5">
    <source>
        <dbReference type="PROSITE-ProRule" id="PRU00221"/>
    </source>
</evidence>
<protein>
    <recommendedName>
        <fullName evidence="8">Protein kinase domain-containing protein</fullName>
    </recommendedName>
</protein>
<dbReference type="CDD" id="cd14014">
    <property type="entry name" value="STKc_PknB_like"/>
    <property type="match status" value="1"/>
</dbReference>
<dbReference type="InterPro" id="IPR008271">
    <property type="entry name" value="Ser/Thr_kinase_AS"/>
</dbReference>
<proteinExistence type="predicted"/>
<dbReference type="InterPro" id="IPR019775">
    <property type="entry name" value="WD40_repeat_CS"/>
</dbReference>
<dbReference type="InterPro" id="IPR001680">
    <property type="entry name" value="WD40_rpt"/>
</dbReference>
<evidence type="ECO:0000256" key="6">
    <source>
        <dbReference type="PROSITE-ProRule" id="PRU10141"/>
    </source>
</evidence>
<dbReference type="PROSITE" id="PS00108">
    <property type="entry name" value="PROTEIN_KINASE_ST"/>
    <property type="match status" value="1"/>
</dbReference>
<dbReference type="InterPro" id="IPR036322">
    <property type="entry name" value="WD40_repeat_dom_sf"/>
</dbReference>
<evidence type="ECO:0000313" key="10">
    <source>
        <dbReference type="Proteomes" id="UP000591272"/>
    </source>
</evidence>
<dbReference type="PANTHER" id="PTHR19879">
    <property type="entry name" value="TRANSCRIPTION INITIATION FACTOR TFIID"/>
    <property type="match status" value="1"/>
</dbReference>
<dbReference type="GO" id="GO:0004672">
    <property type="term" value="F:protein kinase activity"/>
    <property type="evidence" value="ECO:0007669"/>
    <property type="project" value="InterPro"/>
</dbReference>
<feature type="repeat" description="WD" evidence="5">
    <location>
        <begin position="371"/>
        <end position="412"/>
    </location>
</feature>
<evidence type="ECO:0000256" key="4">
    <source>
        <dbReference type="ARBA" id="ARBA00022840"/>
    </source>
</evidence>
<dbReference type="Gene3D" id="3.30.200.20">
    <property type="entry name" value="Phosphorylase Kinase, domain 1"/>
    <property type="match status" value="1"/>
</dbReference>
<keyword evidence="4 6" id="KW-0067">ATP-binding</keyword>
<dbReference type="EMBL" id="JACCBT010000001">
    <property type="protein sequence ID" value="NYE16454.1"/>
    <property type="molecule type" value="Genomic_DNA"/>
</dbReference>
<dbReference type="Gene3D" id="1.10.510.10">
    <property type="entry name" value="Transferase(Phosphotransferase) domain 1"/>
    <property type="match status" value="1"/>
</dbReference>
<feature type="domain" description="Protein kinase" evidence="8">
    <location>
        <begin position="17"/>
        <end position="277"/>
    </location>
</feature>
<keyword evidence="2" id="KW-0677">Repeat</keyword>
<name>A0A7Y9GHD0_9ACTN</name>
<dbReference type="PROSITE" id="PS50011">
    <property type="entry name" value="PROTEIN_KINASE_DOM"/>
    <property type="match status" value="1"/>
</dbReference>
<evidence type="ECO:0000256" key="3">
    <source>
        <dbReference type="ARBA" id="ARBA00022741"/>
    </source>
</evidence>
<dbReference type="PANTHER" id="PTHR19879:SF9">
    <property type="entry name" value="TRANSCRIPTION INITIATION FACTOR TFIID SUBUNIT 5"/>
    <property type="match status" value="1"/>
</dbReference>
<keyword evidence="3 6" id="KW-0547">Nucleotide-binding</keyword>
<dbReference type="PROSITE" id="PS00678">
    <property type="entry name" value="WD_REPEATS_1"/>
    <property type="match status" value="2"/>
</dbReference>
<evidence type="ECO:0000256" key="7">
    <source>
        <dbReference type="SAM" id="MobiDB-lite"/>
    </source>
</evidence>
<dbReference type="SUPFAM" id="SSF56112">
    <property type="entry name" value="Protein kinase-like (PK-like)"/>
    <property type="match status" value="1"/>
</dbReference>
<dbReference type="PRINTS" id="PR00320">
    <property type="entry name" value="GPROTEINBRPT"/>
</dbReference>
<dbReference type="AlphaFoldDB" id="A0A7Y9GHD0"/>
<dbReference type="Pfam" id="PF00400">
    <property type="entry name" value="WD40"/>
    <property type="match status" value="6"/>
</dbReference>
<evidence type="ECO:0000259" key="8">
    <source>
        <dbReference type="PROSITE" id="PS50011"/>
    </source>
</evidence>
<dbReference type="GO" id="GO:0005524">
    <property type="term" value="F:ATP binding"/>
    <property type="evidence" value="ECO:0007669"/>
    <property type="project" value="UniProtKB-UniRule"/>
</dbReference>
<comment type="caution">
    <text evidence="9">The sequence shown here is derived from an EMBL/GenBank/DDBJ whole genome shotgun (WGS) entry which is preliminary data.</text>
</comment>
<dbReference type="SMART" id="SM00320">
    <property type="entry name" value="WD40"/>
    <property type="match status" value="6"/>
</dbReference>
<feature type="repeat" description="WD" evidence="5">
    <location>
        <begin position="604"/>
        <end position="633"/>
    </location>
</feature>
<dbReference type="InterPro" id="IPR017441">
    <property type="entry name" value="Protein_kinase_ATP_BS"/>
</dbReference>
<gene>
    <name evidence="9" type="ORF">BJ999_006750</name>
</gene>
<dbReference type="SUPFAM" id="SSF50978">
    <property type="entry name" value="WD40 repeat-like"/>
    <property type="match status" value="1"/>
</dbReference>
<dbReference type="InterPro" id="IPR015943">
    <property type="entry name" value="WD40/YVTN_repeat-like_dom_sf"/>
</dbReference>
<dbReference type="PROSITE" id="PS00107">
    <property type="entry name" value="PROTEIN_KINASE_ATP"/>
    <property type="match status" value="1"/>
</dbReference>
<feature type="repeat" description="WD" evidence="5">
    <location>
        <begin position="551"/>
        <end position="583"/>
    </location>
</feature>
<feature type="repeat" description="WD" evidence="5">
    <location>
        <begin position="635"/>
        <end position="670"/>
    </location>
</feature>
<keyword evidence="1 5" id="KW-0853">WD repeat</keyword>
<evidence type="ECO:0000256" key="2">
    <source>
        <dbReference type="ARBA" id="ARBA00022737"/>
    </source>
</evidence>
<dbReference type="PROSITE" id="PS50082">
    <property type="entry name" value="WD_REPEATS_2"/>
    <property type="match status" value="5"/>
</dbReference>
<dbReference type="Pfam" id="PF00069">
    <property type="entry name" value="Pkinase"/>
    <property type="match status" value="1"/>
</dbReference>
<dbReference type="InterPro" id="IPR011009">
    <property type="entry name" value="Kinase-like_dom_sf"/>
</dbReference>
<feature type="binding site" evidence="6">
    <location>
        <position position="45"/>
    </location>
    <ligand>
        <name>ATP</name>
        <dbReference type="ChEBI" id="CHEBI:30616"/>
    </ligand>
</feature>
<feature type="region of interest" description="Disordered" evidence="7">
    <location>
        <begin position="350"/>
        <end position="376"/>
    </location>
</feature>
<dbReference type="CDD" id="cd00200">
    <property type="entry name" value="WD40"/>
    <property type="match status" value="1"/>
</dbReference>
<dbReference type="Gene3D" id="2.130.10.10">
    <property type="entry name" value="YVTN repeat-like/Quinoprotein amine dehydrogenase"/>
    <property type="match status" value="2"/>
</dbReference>
<sequence length="670" mass="69523">MTMRPLAASDPRRVGHYRMLGELGRGGMGRVLLGAAPDGRPVAVKLLHARLTGTPGFRERFHAEVAATRSVSGAYTAAVLDADADAPTPWLASVYVPGPSLRDAVRAAGPLPEPAALRLAAGLAAALVEIHRAGLVHRDLKPSNVLLAADGPKVIDFGVARAAEGDGRHGQTGVPAGTPGYMSPEQAEGGWATAADDVFSLGAVLVYACTGRGPFDGPGPAQALYNVVHAEPDLSAVPDRLRPAVAACLAKDPAGRPNPARLRAMLGAVAPAAQPWPPAVQRMIDERRAWIGWAPGPEPAATLVDTRRPRSGPFTVLGSPRGALAACAAVATALVVALVVTALVVAPWSGSAARSDPGAHRSTAPPPSRSLRGHTASVRDLVFTPDGRTLASAGDDATVRLWNVADGKQRRAPLDHPDGVNALAISHGGSTLYTAGDDGSLRLFPVSGKGEPGDLDIDLGPLTSLALSPDDRVLATSNTDQSVRLWDLDDGKVGPLLETGAGNVQALAFAPDSRMLAIGTTGTEEDPGTGNTRGVTQLWEVYDRKKLSGDLSGHDSWTEDVAFSPDGQTLATAGGETVRLWDVARSLQKGTPFQCDSRCHTAVFSPDGRILAAGGSEGTVRLWDVTRHRQLGPTLTGHDGAVLSVRFSPDGHTLATGGQDGTIRLWKVPT</sequence>
<reference evidence="9 10" key="1">
    <citation type="submission" date="2020-07" db="EMBL/GenBank/DDBJ databases">
        <title>Sequencing the genomes of 1000 actinobacteria strains.</title>
        <authorList>
            <person name="Klenk H.-P."/>
        </authorList>
    </citation>
    <scope>NUCLEOTIDE SEQUENCE [LARGE SCALE GENOMIC DNA]</scope>
    <source>
        <strain evidence="9 10">DSM 43461</strain>
    </source>
</reference>
<feature type="repeat" description="WD" evidence="5">
    <location>
        <begin position="455"/>
        <end position="492"/>
    </location>
</feature>
<evidence type="ECO:0000313" key="9">
    <source>
        <dbReference type="EMBL" id="NYE16454.1"/>
    </source>
</evidence>
<dbReference type="SMART" id="SM00220">
    <property type="entry name" value="S_TKc"/>
    <property type="match status" value="1"/>
</dbReference>
<dbReference type="Proteomes" id="UP000591272">
    <property type="component" value="Unassembled WGS sequence"/>
</dbReference>
<evidence type="ECO:0000256" key="1">
    <source>
        <dbReference type="ARBA" id="ARBA00022574"/>
    </source>
</evidence>
<accession>A0A7Y9GHD0</accession>
<dbReference type="PROSITE" id="PS50294">
    <property type="entry name" value="WD_REPEATS_REGION"/>
    <property type="match status" value="3"/>
</dbReference>
<organism evidence="9 10">
    <name type="scientific">Actinomadura citrea</name>
    <dbReference type="NCBI Taxonomy" id="46158"/>
    <lineage>
        <taxon>Bacteria</taxon>
        <taxon>Bacillati</taxon>
        <taxon>Actinomycetota</taxon>
        <taxon>Actinomycetes</taxon>
        <taxon>Streptosporangiales</taxon>
        <taxon>Thermomonosporaceae</taxon>
        <taxon>Actinomadura</taxon>
    </lineage>
</organism>
<dbReference type="InterPro" id="IPR000719">
    <property type="entry name" value="Prot_kinase_dom"/>
</dbReference>
<dbReference type="InterPro" id="IPR020472">
    <property type="entry name" value="WD40_PAC1"/>
</dbReference>
<keyword evidence="10" id="KW-1185">Reference proteome</keyword>